<evidence type="ECO:0000256" key="4">
    <source>
        <dbReference type="SAM" id="MobiDB-lite"/>
    </source>
</evidence>
<dbReference type="Pfam" id="PF00467">
    <property type="entry name" value="KOW"/>
    <property type="match status" value="1"/>
</dbReference>
<dbReference type="Pfam" id="PF16906">
    <property type="entry name" value="Ribosomal_L26"/>
    <property type="match status" value="1"/>
</dbReference>
<name>A0A443HI11_BYSSP</name>
<dbReference type="GO" id="GO:0006412">
    <property type="term" value="P:translation"/>
    <property type="evidence" value="ECO:0007669"/>
    <property type="project" value="InterPro"/>
</dbReference>
<dbReference type="EMBL" id="RCNU01000021">
    <property type="protein sequence ID" value="RWQ91407.1"/>
    <property type="molecule type" value="Genomic_DNA"/>
</dbReference>
<protein>
    <submittedName>
        <fullName evidence="6">60S ribosomal protein L26</fullName>
    </submittedName>
</protein>
<comment type="caution">
    <text evidence="6">The sequence shown here is derived from an EMBL/GenBank/DDBJ whole genome shotgun (WGS) entry which is preliminary data.</text>
</comment>
<dbReference type="PROSITE" id="PS01108">
    <property type="entry name" value="RIBOSOMAL_L24"/>
    <property type="match status" value="1"/>
</dbReference>
<feature type="domain" description="KOW" evidence="5">
    <location>
        <begin position="49"/>
        <end position="76"/>
    </location>
</feature>
<evidence type="ECO:0000256" key="1">
    <source>
        <dbReference type="ARBA" id="ARBA00010618"/>
    </source>
</evidence>
<dbReference type="GO" id="GO:0003723">
    <property type="term" value="F:RNA binding"/>
    <property type="evidence" value="ECO:0007669"/>
    <property type="project" value="InterPro"/>
</dbReference>
<dbReference type="SUPFAM" id="SSF50104">
    <property type="entry name" value="Translation proteins SH3-like domain"/>
    <property type="match status" value="1"/>
</dbReference>
<dbReference type="OrthoDB" id="1688503at2759"/>
<dbReference type="GO" id="GO:0003735">
    <property type="term" value="F:structural constituent of ribosome"/>
    <property type="evidence" value="ECO:0007669"/>
    <property type="project" value="InterPro"/>
</dbReference>
<dbReference type="GeneID" id="39601374"/>
<dbReference type="InterPro" id="IPR005824">
    <property type="entry name" value="KOW"/>
</dbReference>
<evidence type="ECO:0000256" key="2">
    <source>
        <dbReference type="ARBA" id="ARBA00022980"/>
    </source>
</evidence>
<dbReference type="AlphaFoldDB" id="A0A443HI11"/>
<dbReference type="GO" id="GO:0015934">
    <property type="term" value="C:large ribosomal subunit"/>
    <property type="evidence" value="ECO:0007669"/>
    <property type="project" value="InterPro"/>
</dbReference>
<comment type="similarity">
    <text evidence="1">Belongs to the universal ribosomal protein uL24 family.</text>
</comment>
<organism evidence="6 7">
    <name type="scientific">Byssochlamys spectabilis</name>
    <name type="common">Paecilomyces variotii</name>
    <dbReference type="NCBI Taxonomy" id="264951"/>
    <lineage>
        <taxon>Eukaryota</taxon>
        <taxon>Fungi</taxon>
        <taxon>Dikarya</taxon>
        <taxon>Ascomycota</taxon>
        <taxon>Pezizomycotina</taxon>
        <taxon>Eurotiomycetes</taxon>
        <taxon>Eurotiomycetidae</taxon>
        <taxon>Eurotiales</taxon>
        <taxon>Thermoascaceae</taxon>
        <taxon>Paecilomyces</taxon>
    </lineage>
</organism>
<dbReference type="Proteomes" id="UP000283841">
    <property type="component" value="Unassembled WGS sequence"/>
</dbReference>
<keyword evidence="3" id="KW-0687">Ribonucleoprotein</keyword>
<dbReference type="CDD" id="cd06089">
    <property type="entry name" value="KOW_RPL26"/>
    <property type="match status" value="1"/>
</dbReference>
<keyword evidence="7" id="KW-1185">Reference proteome</keyword>
<dbReference type="InterPro" id="IPR008991">
    <property type="entry name" value="Translation_prot_SH3-like_sf"/>
</dbReference>
<dbReference type="Gene3D" id="2.30.30.30">
    <property type="match status" value="1"/>
</dbReference>
<dbReference type="NCBIfam" id="TIGR01080">
    <property type="entry name" value="rplX_A_E"/>
    <property type="match status" value="1"/>
</dbReference>
<dbReference type="InterPro" id="IPR005756">
    <property type="entry name" value="Ribosomal_uL24_euk/arc"/>
</dbReference>
<sequence>MTIIERGIAHSRRKSRKAHFSAPSSERRVIMSAPLSKELREKYNVRALPIRKDDEVTIVRGSNKGREGKITSVYRLKYVVHVERVVREKSNGQSVPIGIHPSKVVISKLKLDKDRESILERIGKGREARAKAKASA</sequence>
<accession>A0A443HI11</accession>
<gene>
    <name evidence="6" type="ORF">C8Q69DRAFT_489149</name>
</gene>
<proteinExistence type="inferred from homology"/>
<evidence type="ECO:0000313" key="7">
    <source>
        <dbReference type="Proteomes" id="UP000283841"/>
    </source>
</evidence>
<dbReference type="InterPro" id="IPR014722">
    <property type="entry name" value="Rib_uL2_dom2"/>
</dbReference>
<dbReference type="InterPro" id="IPR005825">
    <property type="entry name" value="Ribosomal_uL24_CS"/>
</dbReference>
<reference evidence="6 7" key="1">
    <citation type="journal article" date="2018" name="Front. Microbiol.">
        <title>Genomic and genetic insights into a cosmopolitan fungus, Paecilomyces variotii (Eurotiales).</title>
        <authorList>
            <person name="Urquhart A.S."/>
            <person name="Mondo S.J."/>
            <person name="Makela M.R."/>
            <person name="Hane J.K."/>
            <person name="Wiebenga A."/>
            <person name="He G."/>
            <person name="Mihaltcheva S."/>
            <person name="Pangilinan J."/>
            <person name="Lipzen A."/>
            <person name="Barry K."/>
            <person name="de Vries R.P."/>
            <person name="Grigoriev I.V."/>
            <person name="Idnurm A."/>
        </authorList>
    </citation>
    <scope>NUCLEOTIDE SEQUENCE [LARGE SCALE GENOMIC DNA]</scope>
    <source>
        <strain evidence="6 7">CBS 101075</strain>
    </source>
</reference>
<dbReference type="RefSeq" id="XP_028481052.1">
    <property type="nucleotide sequence ID" value="XM_028632097.1"/>
</dbReference>
<dbReference type="VEuPathDB" id="FungiDB:C8Q69DRAFT_489149"/>
<dbReference type="InterPro" id="IPR041988">
    <property type="entry name" value="Ribosomal_uL24_KOW"/>
</dbReference>
<evidence type="ECO:0000313" key="6">
    <source>
        <dbReference type="EMBL" id="RWQ91407.1"/>
    </source>
</evidence>
<dbReference type="STRING" id="264951.A0A443HI11"/>
<evidence type="ECO:0000259" key="5">
    <source>
        <dbReference type="SMART" id="SM00739"/>
    </source>
</evidence>
<feature type="compositionally biased region" description="Basic residues" evidence="4">
    <location>
        <begin position="9"/>
        <end position="19"/>
    </location>
</feature>
<feature type="region of interest" description="Disordered" evidence="4">
    <location>
        <begin position="1"/>
        <end position="24"/>
    </location>
</feature>
<dbReference type="FunFam" id="2.30.30.30:FF:000009">
    <property type="entry name" value="60S ribosomal protein L26"/>
    <property type="match status" value="1"/>
</dbReference>
<dbReference type="PANTHER" id="PTHR11143">
    <property type="entry name" value="60S RIBOSOMAL PROTEIN L26 FAMILY MEMBER"/>
    <property type="match status" value="1"/>
</dbReference>
<dbReference type="SMART" id="SM00739">
    <property type="entry name" value="KOW"/>
    <property type="match status" value="1"/>
</dbReference>
<evidence type="ECO:0000256" key="3">
    <source>
        <dbReference type="ARBA" id="ARBA00023274"/>
    </source>
</evidence>
<keyword evidence="2 6" id="KW-0689">Ribosomal protein</keyword>